<protein>
    <submittedName>
        <fullName evidence="2">Uncharacterized protein</fullName>
    </submittedName>
</protein>
<dbReference type="RefSeq" id="XP_003139466.1">
    <property type="nucleotide sequence ID" value="XM_003139418.1"/>
</dbReference>
<feature type="region of interest" description="Disordered" evidence="1">
    <location>
        <begin position="60"/>
        <end position="87"/>
    </location>
</feature>
<dbReference type="KEGG" id="loa:LOAG_03881"/>
<sequence length="108" mass="12315">MLCICSVKNRIEDVFSSDFLIVSPNDFPSKLSDAGYSDRSLYQLLQYQLQEFPSSLLKITRKKSQNDESNSQSGNHGHAHNLSRLRTNHFEANQFSPPLLKSKIEQAK</sequence>
<organism evidence="2">
    <name type="scientific">Loa loa</name>
    <name type="common">Eye worm</name>
    <name type="synonym">Filaria loa</name>
    <dbReference type="NCBI Taxonomy" id="7209"/>
    <lineage>
        <taxon>Eukaryota</taxon>
        <taxon>Metazoa</taxon>
        <taxon>Ecdysozoa</taxon>
        <taxon>Nematoda</taxon>
        <taxon>Chromadorea</taxon>
        <taxon>Rhabditida</taxon>
        <taxon>Spirurina</taxon>
        <taxon>Spiruromorpha</taxon>
        <taxon>Filarioidea</taxon>
        <taxon>Onchocercidae</taxon>
        <taxon>Loa</taxon>
    </lineage>
</organism>
<dbReference type="GeneID" id="9941274"/>
<proteinExistence type="predicted"/>
<gene>
    <name evidence="2" type="ORF">LOAG_03881</name>
</gene>
<reference evidence="2" key="1">
    <citation type="submission" date="2012-04" db="EMBL/GenBank/DDBJ databases">
        <title>The Genome Sequence of Loa loa.</title>
        <authorList>
            <consortium name="The Broad Institute Genome Sequencing Platform"/>
            <consortium name="Broad Institute Genome Sequencing Center for Infectious Disease"/>
            <person name="Nutman T.B."/>
            <person name="Fink D.L."/>
            <person name="Russ C."/>
            <person name="Young S."/>
            <person name="Zeng Q."/>
            <person name="Gargeya S."/>
            <person name="Alvarado L."/>
            <person name="Berlin A."/>
            <person name="Chapman S.B."/>
            <person name="Chen Z."/>
            <person name="Freedman E."/>
            <person name="Gellesch M."/>
            <person name="Goldberg J."/>
            <person name="Griggs A."/>
            <person name="Gujja S."/>
            <person name="Heilman E.R."/>
            <person name="Heiman D."/>
            <person name="Howarth C."/>
            <person name="Mehta T."/>
            <person name="Neiman D."/>
            <person name="Pearson M."/>
            <person name="Roberts A."/>
            <person name="Saif S."/>
            <person name="Shea T."/>
            <person name="Shenoy N."/>
            <person name="Sisk P."/>
            <person name="Stolte C."/>
            <person name="Sykes S."/>
            <person name="White J."/>
            <person name="Yandava C."/>
            <person name="Haas B."/>
            <person name="Henn M.R."/>
            <person name="Nusbaum C."/>
            <person name="Birren B."/>
        </authorList>
    </citation>
    <scope>NUCLEOTIDE SEQUENCE [LARGE SCALE GENOMIC DNA]</scope>
</reference>
<accession>A0A1S0U547</accession>
<name>A0A1S0U547_LOALO</name>
<dbReference type="EMBL" id="JH712075">
    <property type="protein sequence ID" value="EFO24602.1"/>
    <property type="molecule type" value="Genomic_DNA"/>
</dbReference>
<feature type="compositionally biased region" description="Basic residues" evidence="1">
    <location>
        <begin position="77"/>
        <end position="87"/>
    </location>
</feature>
<dbReference type="InParanoid" id="A0A1S0U547"/>
<evidence type="ECO:0000313" key="2">
    <source>
        <dbReference type="EMBL" id="EFO24602.1"/>
    </source>
</evidence>
<evidence type="ECO:0000256" key="1">
    <source>
        <dbReference type="SAM" id="MobiDB-lite"/>
    </source>
</evidence>
<dbReference type="CTD" id="9941274"/>
<dbReference type="AlphaFoldDB" id="A0A1S0U547"/>